<name>A0A0L0FSI4_9EUKA</name>
<dbReference type="RefSeq" id="XP_014153627.1">
    <property type="nucleotide sequence ID" value="XM_014298152.1"/>
</dbReference>
<keyword evidence="1" id="KW-1133">Transmembrane helix</keyword>
<sequence>MSWYTVKIRGGFVKFFVDYENVVRMMVMQAVILVISMCMVRIESKGLAFYRFTTSMVLVWQLVFEMFGALVWNEITGAFGFDNLRVSEKTLIGQAYDLIDPRGRLDLLLQDKELYPILLAIAGRRHMDENFRFMKDVRQLKRMVGTEANSLTVRAGDNYAGKISRLTLQVIDNYIMSGAAHTETKAVESLVALHQVEVDIHKLLWMAYAETAILVHQSNVLGMFSKNPTVCDILKCRVDKLTALCGTDARLVKPPKTTNLLLIEEGYSSNSVRDEA</sequence>
<evidence type="ECO:0000313" key="3">
    <source>
        <dbReference type="Proteomes" id="UP000054560"/>
    </source>
</evidence>
<feature type="transmembrane region" description="Helical" evidence="1">
    <location>
        <begin position="52"/>
        <end position="72"/>
    </location>
</feature>
<feature type="transmembrane region" description="Helical" evidence="1">
    <location>
        <begin position="22"/>
        <end position="40"/>
    </location>
</feature>
<dbReference type="Proteomes" id="UP000054560">
    <property type="component" value="Unassembled WGS sequence"/>
</dbReference>
<keyword evidence="3" id="KW-1185">Reference proteome</keyword>
<reference evidence="2 3" key="1">
    <citation type="submission" date="2011-02" db="EMBL/GenBank/DDBJ databases">
        <title>The Genome Sequence of Sphaeroforma arctica JP610.</title>
        <authorList>
            <consortium name="The Broad Institute Genome Sequencing Platform"/>
            <person name="Russ C."/>
            <person name="Cuomo C."/>
            <person name="Young S.K."/>
            <person name="Zeng Q."/>
            <person name="Gargeya S."/>
            <person name="Alvarado L."/>
            <person name="Berlin A."/>
            <person name="Chapman S.B."/>
            <person name="Chen Z."/>
            <person name="Freedman E."/>
            <person name="Gellesch M."/>
            <person name="Goldberg J."/>
            <person name="Griggs A."/>
            <person name="Gujja S."/>
            <person name="Heilman E."/>
            <person name="Heiman D."/>
            <person name="Howarth C."/>
            <person name="Mehta T."/>
            <person name="Neiman D."/>
            <person name="Pearson M."/>
            <person name="Roberts A."/>
            <person name="Saif S."/>
            <person name="Shea T."/>
            <person name="Shenoy N."/>
            <person name="Sisk P."/>
            <person name="Stolte C."/>
            <person name="Sykes S."/>
            <person name="White J."/>
            <person name="Yandava C."/>
            <person name="Burger G."/>
            <person name="Gray M.W."/>
            <person name="Holland P.W.H."/>
            <person name="King N."/>
            <person name="Lang F.B.F."/>
            <person name="Roger A.J."/>
            <person name="Ruiz-Trillo I."/>
            <person name="Haas B."/>
            <person name="Nusbaum C."/>
            <person name="Birren B."/>
        </authorList>
    </citation>
    <scope>NUCLEOTIDE SEQUENCE [LARGE SCALE GENOMIC DNA]</scope>
    <source>
        <strain evidence="2 3">JP610</strain>
    </source>
</reference>
<keyword evidence="1" id="KW-0472">Membrane</keyword>
<organism evidence="2 3">
    <name type="scientific">Sphaeroforma arctica JP610</name>
    <dbReference type="NCBI Taxonomy" id="667725"/>
    <lineage>
        <taxon>Eukaryota</taxon>
        <taxon>Ichthyosporea</taxon>
        <taxon>Ichthyophonida</taxon>
        <taxon>Sphaeroforma</taxon>
    </lineage>
</organism>
<dbReference type="EMBL" id="KQ242256">
    <property type="protein sequence ID" value="KNC79725.1"/>
    <property type="molecule type" value="Genomic_DNA"/>
</dbReference>
<evidence type="ECO:0000256" key="1">
    <source>
        <dbReference type="SAM" id="Phobius"/>
    </source>
</evidence>
<protein>
    <submittedName>
        <fullName evidence="2">Uncharacterized protein</fullName>
    </submittedName>
</protein>
<dbReference type="GeneID" id="25908389"/>
<accession>A0A0L0FSI4</accession>
<gene>
    <name evidence="2" type="ORF">SARC_07885</name>
</gene>
<proteinExistence type="predicted"/>
<dbReference type="AlphaFoldDB" id="A0A0L0FSI4"/>
<evidence type="ECO:0000313" key="2">
    <source>
        <dbReference type="EMBL" id="KNC79725.1"/>
    </source>
</evidence>
<keyword evidence="1" id="KW-0812">Transmembrane</keyword>